<evidence type="ECO:0000256" key="2">
    <source>
        <dbReference type="SAM" id="MobiDB-lite"/>
    </source>
</evidence>
<dbReference type="InterPro" id="IPR043502">
    <property type="entry name" value="DNA/RNA_pol_sf"/>
</dbReference>
<name>A0A6L2J2E2_TANCI</name>
<keyword evidence="1" id="KW-0175">Coiled coil</keyword>
<sequence>MEGWKPKSLKNKSFANIQELFDKAMKMMNTFVDYRTELVVESSKDAEAEVIEGSSKRDGEKIEQENAKRQTMKNDKESAEHKQCLEIIPEDGDDVTIDATPLSSKSPIIFDYKIHKERKKNYFQIFRADDNSRMYLTFSKMLKNFDREDLKVLWRLVKARFEKIKLVEYMDNLLLHNFKTMFEHHVEDNVWKNQQEFVNEPIVSEPIVKKPVVETIEARASADKPKVVRKNFGSPLIEDWISNSEDEAESNPKIEKKIVKPSFAKIEFVQVFLDKQLERMSTHNRIYVTPSHTKKIFGNMRRIGKGFSKRETPLFATMMVQAQEEMGKGSANSTDPHHTPTIIQPSTSQPQKKQKPRKTQRKDTELPQTSGPITNIADEAVNKEMDNSLVRAATTASSLEAEQDSARVDSSDEASIDEDASKQEKIINDIDADEVITLVDKTTENQGRFNDQEDAEMLFDVANDLRDFKTASIVREKKFILLVLFDIRHNVFLVLISKRVTSQDETPSLDNISTLSNRFENILGVTTNTCDTNGVEADLGNMENNISTSPTSTLRIHKDHPKSQIIGPVDTPVQTRHKSKEMEEQSFIATIHQKTTPDLLQVKPIGIKWVLKNKKDKRGIVIRNKARLVAQGHTQEEEIDYKEVFAPVAQIEAIRLLLAYASFMGFTVYQMDVKSAFLYGTIDEEVYVMQPLGFQDPLFPDKVYKVEKAMYGLHQAPKAWYGTLSKYLLAHGFQRALMHDKFQISDMGEINFFLGLQVLQKEDGIFLSQDKYVGDILKKFGYSDVRPANTPMDKENPWGKDRPGKDVELHLNRSMIGSLMYLTASRPDIMFAICVCARHQVTPKECHLHAVKRISRYLKGHPKLGLLAFCDYHNMIAILEKSEHNVDFHQIVDFVEASHIRIETTNEGTKILATIDGQFSHQWKFLIHTIMQCLSPKSTGFNKFSSNIATAVGEGSRTPTEPHHMPSPEAQQSPLHDSSSPLHPTATTETIPTKTPTEIPTLRQYSRRATRIAQSKALLTAADEPTSPLGDDSQGEAFPTVSSLEARQDRENIIKTSALLYVSTPRVTSFDADEGSMQQQLQKLTDLCTRLQRQQTKMASKITAQDLEISSLKARVKLLEDRDKRTAELSGDDAPIKGRSLETGEEASVERSTEQGSNDTDELVNVLTSMDATNLLTSGVQAVSVPPVAEVSIVGVPTGSGLVPTVSAIFTTASVVTPYSRRKGKEKMVESDTPKKKKLKEQIDVQMDREIKEEMARDAQRMNEQIVRDAEIARIHVEEELQTMIDGLDRSNEMIAKHLHEEKFIPVWKQIKDFVPMASKEEGERVKRKGLRLEQGSAKKMKTSEEVSEEALKEMMQLVPVEEVYMEALEVKHPIIEWKIHTEGKRDYWKIIRLGENTAVYQFFVDMLKQFDREDLNQLWIAIDEVNVVSTATTTTATIDDITLAKALMEIKSVKPKADKAEQGPTPIVSSQQPSQVKVQDKGKGKMAEPEPVKKLSKKDQLMLNEELAFKLQAEEEMLTREKAEQIEEVNIETGEEIEQENVKKQKMKDDKESVELKQCLEIILDDGDDVTIDATPLSSKSPAIVDYKIHKEGKKSYFQIFSADGNSHIYLTFSKMLKNFDREDLEVLWRLVKARFEKIKPVDYMDNLLLHNLKTMFEHHVEDNV</sequence>
<feature type="compositionally biased region" description="Basic and acidic residues" evidence="2">
    <location>
        <begin position="1134"/>
        <end position="1153"/>
    </location>
</feature>
<dbReference type="PANTHER" id="PTHR11439:SF495">
    <property type="entry name" value="REVERSE TRANSCRIPTASE, RNA-DEPENDENT DNA POLYMERASE-RELATED"/>
    <property type="match status" value="1"/>
</dbReference>
<feature type="domain" description="Reverse transcriptase Ty1/copia-type" evidence="3">
    <location>
        <begin position="737"/>
        <end position="793"/>
    </location>
</feature>
<feature type="domain" description="Reverse transcriptase Ty1/copia-type" evidence="3">
    <location>
        <begin position="601"/>
        <end position="735"/>
    </location>
</feature>
<proteinExistence type="predicted"/>
<feature type="compositionally biased region" description="Basic and acidic residues" evidence="2">
    <location>
        <begin position="1479"/>
        <end position="1498"/>
    </location>
</feature>
<feature type="compositionally biased region" description="Basic and acidic residues" evidence="2">
    <location>
        <begin position="54"/>
        <end position="80"/>
    </location>
</feature>
<feature type="region of interest" description="Disordered" evidence="2">
    <location>
        <begin position="325"/>
        <end position="381"/>
    </location>
</feature>
<feature type="coiled-coil region" evidence="1">
    <location>
        <begin position="1505"/>
        <end position="1558"/>
    </location>
</feature>
<comment type="caution">
    <text evidence="4">The sequence shown here is derived from an EMBL/GenBank/DDBJ whole genome shotgun (WGS) entry which is preliminary data.</text>
</comment>
<gene>
    <name evidence="4" type="ORF">Tci_003171</name>
</gene>
<feature type="region of interest" description="Disordered" evidence="2">
    <location>
        <begin position="1126"/>
        <end position="1160"/>
    </location>
</feature>
<dbReference type="PANTHER" id="PTHR11439">
    <property type="entry name" value="GAG-POL-RELATED RETROTRANSPOSON"/>
    <property type="match status" value="1"/>
</dbReference>
<accession>A0A6L2J2E2</accession>
<dbReference type="SUPFAM" id="SSF56672">
    <property type="entry name" value="DNA/RNA polymerases"/>
    <property type="match status" value="1"/>
</dbReference>
<feature type="compositionally biased region" description="Low complexity" evidence="2">
    <location>
        <begin position="1469"/>
        <end position="1478"/>
    </location>
</feature>
<feature type="region of interest" description="Disordered" evidence="2">
    <location>
        <begin position="1456"/>
        <end position="1498"/>
    </location>
</feature>
<organism evidence="4">
    <name type="scientific">Tanacetum cinerariifolium</name>
    <name type="common">Dalmatian daisy</name>
    <name type="synonym">Chrysanthemum cinerariifolium</name>
    <dbReference type="NCBI Taxonomy" id="118510"/>
    <lineage>
        <taxon>Eukaryota</taxon>
        <taxon>Viridiplantae</taxon>
        <taxon>Streptophyta</taxon>
        <taxon>Embryophyta</taxon>
        <taxon>Tracheophyta</taxon>
        <taxon>Spermatophyta</taxon>
        <taxon>Magnoliopsida</taxon>
        <taxon>eudicotyledons</taxon>
        <taxon>Gunneridae</taxon>
        <taxon>Pentapetalae</taxon>
        <taxon>asterids</taxon>
        <taxon>campanulids</taxon>
        <taxon>Asterales</taxon>
        <taxon>Asteraceae</taxon>
        <taxon>Asteroideae</taxon>
        <taxon>Anthemideae</taxon>
        <taxon>Anthemidinae</taxon>
        <taxon>Tanacetum</taxon>
    </lineage>
</organism>
<feature type="region of interest" description="Disordered" evidence="2">
    <location>
        <begin position="952"/>
        <end position="997"/>
    </location>
</feature>
<evidence type="ECO:0000313" key="4">
    <source>
        <dbReference type="EMBL" id="GEU31193.1"/>
    </source>
</evidence>
<evidence type="ECO:0000259" key="3">
    <source>
        <dbReference type="Pfam" id="PF07727"/>
    </source>
</evidence>
<dbReference type="EMBL" id="BKCJ010000227">
    <property type="protein sequence ID" value="GEU31193.1"/>
    <property type="molecule type" value="Genomic_DNA"/>
</dbReference>
<feature type="region of interest" description="Disordered" evidence="2">
    <location>
        <begin position="393"/>
        <end position="420"/>
    </location>
</feature>
<feature type="compositionally biased region" description="Low complexity" evidence="2">
    <location>
        <begin position="973"/>
        <end position="997"/>
    </location>
</feature>
<feature type="region of interest" description="Disordered" evidence="2">
    <location>
        <begin position="49"/>
        <end position="80"/>
    </location>
</feature>
<dbReference type="InterPro" id="IPR013103">
    <property type="entry name" value="RVT_2"/>
</dbReference>
<evidence type="ECO:0000256" key="1">
    <source>
        <dbReference type="SAM" id="Coils"/>
    </source>
</evidence>
<dbReference type="Pfam" id="PF07727">
    <property type="entry name" value="RVT_2"/>
    <property type="match status" value="2"/>
</dbReference>
<reference evidence="4" key="1">
    <citation type="journal article" date="2019" name="Sci. Rep.">
        <title>Draft genome of Tanacetum cinerariifolium, the natural source of mosquito coil.</title>
        <authorList>
            <person name="Yamashiro T."/>
            <person name="Shiraishi A."/>
            <person name="Satake H."/>
            <person name="Nakayama K."/>
        </authorList>
    </citation>
    <scope>NUCLEOTIDE SEQUENCE</scope>
</reference>
<protein>
    <recommendedName>
        <fullName evidence="3">Reverse transcriptase Ty1/copia-type domain-containing protein</fullName>
    </recommendedName>
</protein>